<gene>
    <name evidence="1" type="ORF">GCM10009105_08630</name>
</gene>
<name>A0ABN1IDM1_9GAMM</name>
<keyword evidence="2" id="KW-1185">Reference proteome</keyword>
<dbReference type="RefSeq" id="WP_343787532.1">
    <property type="nucleotide sequence ID" value="NZ_BAAAEU010000004.1"/>
</dbReference>
<reference evidence="1 2" key="1">
    <citation type="journal article" date="2019" name="Int. J. Syst. Evol. Microbiol.">
        <title>The Global Catalogue of Microorganisms (GCM) 10K type strain sequencing project: providing services to taxonomists for standard genome sequencing and annotation.</title>
        <authorList>
            <consortium name="The Broad Institute Genomics Platform"/>
            <consortium name="The Broad Institute Genome Sequencing Center for Infectious Disease"/>
            <person name="Wu L."/>
            <person name="Ma J."/>
        </authorList>
    </citation>
    <scope>NUCLEOTIDE SEQUENCE [LARGE SCALE GENOMIC DNA]</scope>
    <source>
        <strain evidence="1 2">JCM 15421</strain>
    </source>
</reference>
<organism evidence="1 2">
    <name type="scientific">Dokdonella soli</name>
    <dbReference type="NCBI Taxonomy" id="529810"/>
    <lineage>
        <taxon>Bacteria</taxon>
        <taxon>Pseudomonadati</taxon>
        <taxon>Pseudomonadota</taxon>
        <taxon>Gammaproteobacteria</taxon>
        <taxon>Lysobacterales</taxon>
        <taxon>Rhodanobacteraceae</taxon>
        <taxon>Dokdonella</taxon>
    </lineage>
</organism>
<comment type="caution">
    <text evidence="1">The sequence shown here is derived from an EMBL/GenBank/DDBJ whole genome shotgun (WGS) entry which is preliminary data.</text>
</comment>
<evidence type="ECO:0008006" key="3">
    <source>
        <dbReference type="Google" id="ProtNLM"/>
    </source>
</evidence>
<dbReference type="EMBL" id="BAAAEU010000004">
    <property type="protein sequence ID" value="GAA0708769.1"/>
    <property type="molecule type" value="Genomic_DNA"/>
</dbReference>
<protein>
    <recommendedName>
        <fullName evidence="3">DUF3703 domain-containing protein</fullName>
    </recommendedName>
</protein>
<dbReference type="Proteomes" id="UP001501523">
    <property type="component" value="Unassembled WGS sequence"/>
</dbReference>
<sequence length="69" mass="7630">MLPKYRHSSAHVREIAIPAADTISFFRAWIGSPLRVGLRATRSGGTLRNIPPASVYRISRRLPSMLGQA</sequence>
<evidence type="ECO:0000313" key="2">
    <source>
        <dbReference type="Proteomes" id="UP001501523"/>
    </source>
</evidence>
<evidence type="ECO:0000313" key="1">
    <source>
        <dbReference type="EMBL" id="GAA0708769.1"/>
    </source>
</evidence>
<proteinExistence type="predicted"/>
<accession>A0ABN1IDM1</accession>